<dbReference type="EMBL" id="BK015941">
    <property type="protein sequence ID" value="DAF86244.1"/>
    <property type="molecule type" value="Genomic_DNA"/>
</dbReference>
<proteinExistence type="predicted"/>
<name>A0A8S5TVL7_9CAUD</name>
<accession>A0A8S5TVL7</accession>
<protein>
    <submittedName>
        <fullName evidence="1">Uncharacterized protein</fullName>
    </submittedName>
</protein>
<evidence type="ECO:0000313" key="1">
    <source>
        <dbReference type="EMBL" id="DAF86244.1"/>
    </source>
</evidence>
<organism evidence="1">
    <name type="scientific">Siphoviridae sp. ctx254</name>
    <dbReference type="NCBI Taxonomy" id="2825737"/>
    <lineage>
        <taxon>Viruses</taxon>
        <taxon>Duplodnaviria</taxon>
        <taxon>Heunggongvirae</taxon>
        <taxon>Uroviricota</taxon>
        <taxon>Caudoviricetes</taxon>
    </lineage>
</organism>
<sequence length="46" mass="4970">MITSRMQSIECEMAASYAVVSAAEKVGQVWRSTTSRMEGRSTPGGM</sequence>
<reference evidence="1" key="1">
    <citation type="journal article" date="2021" name="Proc. Natl. Acad. Sci. U.S.A.">
        <title>A Catalog of Tens of Thousands of Viruses from Human Metagenomes Reveals Hidden Associations with Chronic Diseases.</title>
        <authorList>
            <person name="Tisza M.J."/>
            <person name="Buck C.B."/>
        </authorList>
    </citation>
    <scope>NUCLEOTIDE SEQUENCE</scope>
    <source>
        <strain evidence="1">Ctx254</strain>
    </source>
</reference>